<dbReference type="InterPro" id="IPR002586">
    <property type="entry name" value="CobQ/CobB/MinD/ParA_Nub-bd_dom"/>
</dbReference>
<dbReference type="AlphaFoldDB" id="A0A160PNC9"/>
<gene>
    <name evidence="2" type="ORF">MPPM_5426</name>
</gene>
<dbReference type="CDD" id="cd02042">
    <property type="entry name" value="ParAB_family"/>
    <property type="match status" value="1"/>
</dbReference>
<dbReference type="Gene3D" id="3.40.50.300">
    <property type="entry name" value="P-loop containing nucleotide triphosphate hydrolases"/>
    <property type="match status" value="1"/>
</dbReference>
<feature type="domain" description="CobQ/CobB/MinD/ParA nucleotide binding" evidence="1">
    <location>
        <begin position="5"/>
        <end position="177"/>
    </location>
</feature>
<dbReference type="PANTHER" id="PTHR13696">
    <property type="entry name" value="P-LOOP CONTAINING NUCLEOSIDE TRIPHOSPHATE HYDROLASE"/>
    <property type="match status" value="1"/>
</dbReference>
<dbReference type="InterPro" id="IPR050678">
    <property type="entry name" value="DNA_Partitioning_ATPase"/>
</dbReference>
<dbReference type="PANTHER" id="PTHR13696:SF96">
    <property type="entry name" value="COBQ_COBB_MIND_PARA NUCLEOTIDE BINDING DOMAIN-CONTAINING PROTEIN"/>
    <property type="match status" value="1"/>
</dbReference>
<dbReference type="PIRSF" id="PIRSF009320">
    <property type="entry name" value="Nuc_binding_HP_1000"/>
    <property type="match status" value="1"/>
</dbReference>
<reference evidence="2 3" key="1">
    <citation type="journal article" date="2016" name="Genome Announc.">
        <title>Complete Genome Sequence of Methylobacterium populi P-1M, Isolated from Pink-Pigmented Household Biofilm.</title>
        <authorList>
            <person name="Morohoshi T."/>
            <person name="Ikeda T."/>
        </authorList>
    </citation>
    <scope>NUCLEOTIDE SEQUENCE [LARGE SCALE GENOMIC DNA]</scope>
    <source>
        <strain evidence="2 3">P-1M</strain>
        <plasmid evidence="3">Plasmid pmppm01 dna</plasmid>
    </source>
</reference>
<keyword evidence="2" id="KW-0614">Plasmid</keyword>
<protein>
    <submittedName>
        <fullName evidence="2">ParA type ATPase</fullName>
    </submittedName>
</protein>
<organism evidence="2 3">
    <name type="scientific">Methylorubrum populi</name>
    <dbReference type="NCBI Taxonomy" id="223967"/>
    <lineage>
        <taxon>Bacteria</taxon>
        <taxon>Pseudomonadati</taxon>
        <taxon>Pseudomonadota</taxon>
        <taxon>Alphaproteobacteria</taxon>
        <taxon>Hyphomicrobiales</taxon>
        <taxon>Methylobacteriaceae</taxon>
        <taxon>Methylorubrum</taxon>
    </lineage>
</organism>
<geneLocation type="plasmid" evidence="3">
    <name>pmppm01 dna</name>
</geneLocation>
<dbReference type="OrthoDB" id="9804460at2"/>
<dbReference type="EMBL" id="AP014810">
    <property type="protein sequence ID" value="BAU94031.1"/>
    <property type="molecule type" value="Genomic_DNA"/>
</dbReference>
<name>A0A160PNC9_9HYPH</name>
<proteinExistence type="predicted"/>
<dbReference type="Proteomes" id="UP000218288">
    <property type="component" value="Plasmid pMPPM01"/>
</dbReference>
<accession>A0A160PNC9</accession>
<evidence type="ECO:0000259" key="1">
    <source>
        <dbReference type="Pfam" id="PF01656"/>
    </source>
</evidence>
<dbReference type="RefSeq" id="WP_063987517.1">
    <property type="nucleotide sequence ID" value="NZ_AP014810.1"/>
</dbReference>
<sequence length="223" mass="23854">MKVLSIISQKGGVGKTTLATALAVEASRAGKKTVLFDLDPQASASFWMDTRKDTTLAITAIPAARLGHVLGAVREAGCDLAIIDTPPFAKDIAFEAAQQADFVLVPSRPAVLDVMAMTRTLDLVKHYGKPFSAVLTFCPPQGRELDDTMAVIRQLGAEISPVRIGNRIAYSRAQQTGLAAQEIDPDGKAAQEIAELYAYVCMHLYKVDGMGVAHEKRLASGAR</sequence>
<evidence type="ECO:0000313" key="3">
    <source>
        <dbReference type="Proteomes" id="UP000218288"/>
    </source>
</evidence>
<dbReference type="SUPFAM" id="SSF52540">
    <property type="entry name" value="P-loop containing nucleoside triphosphate hydrolases"/>
    <property type="match status" value="1"/>
</dbReference>
<evidence type="ECO:0000313" key="2">
    <source>
        <dbReference type="EMBL" id="BAU94031.1"/>
    </source>
</evidence>
<dbReference type="InterPro" id="IPR027417">
    <property type="entry name" value="P-loop_NTPase"/>
</dbReference>
<dbReference type="Pfam" id="PF01656">
    <property type="entry name" value="CbiA"/>
    <property type="match status" value="1"/>
</dbReference>